<dbReference type="CDD" id="cd00063">
    <property type="entry name" value="FN3"/>
    <property type="match status" value="1"/>
</dbReference>
<dbReference type="EMBL" id="LR134289">
    <property type="protein sequence ID" value="VEE07085.1"/>
    <property type="molecule type" value="Genomic_DNA"/>
</dbReference>
<dbReference type="STRING" id="525257.HMPREF0204_12487"/>
<dbReference type="GeneID" id="93020921"/>
<evidence type="ECO:0000313" key="2">
    <source>
        <dbReference type="EMBL" id="VEE07085.1"/>
    </source>
</evidence>
<organism evidence="2 3">
    <name type="scientific">Chryseobacterium gleum</name>
    <name type="common">Flavobacterium gleum</name>
    <dbReference type="NCBI Taxonomy" id="250"/>
    <lineage>
        <taxon>Bacteria</taxon>
        <taxon>Pseudomonadati</taxon>
        <taxon>Bacteroidota</taxon>
        <taxon>Flavobacteriia</taxon>
        <taxon>Flavobacteriales</taxon>
        <taxon>Weeksellaceae</taxon>
        <taxon>Chryseobacterium group</taxon>
        <taxon>Chryseobacterium</taxon>
    </lineage>
</organism>
<gene>
    <name evidence="2" type="ORF">NCTC11432_01966</name>
</gene>
<dbReference type="Gene3D" id="2.60.40.10">
    <property type="entry name" value="Immunoglobulins"/>
    <property type="match status" value="1"/>
</dbReference>
<dbReference type="AlphaFoldDB" id="A0A3S4N3C5"/>
<reference evidence="2 3" key="1">
    <citation type="submission" date="2018-12" db="EMBL/GenBank/DDBJ databases">
        <authorList>
            <consortium name="Pathogen Informatics"/>
        </authorList>
    </citation>
    <scope>NUCLEOTIDE SEQUENCE [LARGE SCALE GENOMIC DNA]</scope>
    <source>
        <strain evidence="2 3">NCTC11432</strain>
    </source>
</reference>
<dbReference type="SMART" id="SM00060">
    <property type="entry name" value="FN3"/>
    <property type="match status" value="1"/>
</dbReference>
<dbReference type="Pfam" id="PF20009">
    <property type="entry name" value="GEVED"/>
    <property type="match status" value="1"/>
</dbReference>
<protein>
    <submittedName>
        <fullName evidence="2">Fibronectin type III domain</fullName>
    </submittedName>
</protein>
<evidence type="ECO:0000259" key="1">
    <source>
        <dbReference type="PROSITE" id="PS50853"/>
    </source>
</evidence>
<dbReference type="KEGG" id="cgle:NCTC11432_01966"/>
<dbReference type="InterPro" id="IPR045474">
    <property type="entry name" value="GEVED"/>
</dbReference>
<dbReference type="SUPFAM" id="SSF49265">
    <property type="entry name" value="Fibronectin type III"/>
    <property type="match status" value="1"/>
</dbReference>
<evidence type="ECO:0000313" key="3">
    <source>
        <dbReference type="Proteomes" id="UP000279227"/>
    </source>
</evidence>
<name>A0A3S4N3C5_CHRGE</name>
<proteinExistence type="predicted"/>
<dbReference type="Proteomes" id="UP000279227">
    <property type="component" value="Chromosome"/>
</dbReference>
<dbReference type="InterPro" id="IPR003961">
    <property type="entry name" value="FN3_dom"/>
</dbReference>
<accession>A0A3S4N3C5</accession>
<dbReference type="RefSeq" id="WP_002977581.1">
    <property type="nucleotide sequence ID" value="NZ_CP068486.1"/>
</dbReference>
<dbReference type="PROSITE" id="PS50853">
    <property type="entry name" value="FN3"/>
    <property type="match status" value="1"/>
</dbReference>
<dbReference type="OrthoDB" id="1652165at2"/>
<feature type="domain" description="Fibronectin type-III" evidence="1">
    <location>
        <begin position="33"/>
        <end position="117"/>
    </location>
</feature>
<dbReference type="Pfam" id="PF00041">
    <property type="entry name" value="fn3"/>
    <property type="match status" value="1"/>
</dbReference>
<sequence>MKKLVLLFLLFIISFYKCNVLKGKENTIALLPPPANVTVTDITPTSVTVSWTPQIGTGSTVSYNKVGLPGSGGTTYTTSSSITITNLTQCTTYEVKVSYVQAGGGYSAPVIFTTPMWYCMENSTATITPYLYASNVTLNATDLPAMVSNSTGTKAYADYRSDSTRKVKLVRGSSNNTISATKAGPAAQNPTTIGIWIDYNGDRSFDSTERILYSSNSTDINPVATFSVPQQAGQVDCKVAMRVISNTTPYFSNCGPTAEIQDYEVEFIDAVSLNVNEREIVNREINTYPNPVADILNFSGASEITDYEIYNAAG</sequence>
<dbReference type="InterPro" id="IPR013783">
    <property type="entry name" value="Ig-like_fold"/>
</dbReference>
<dbReference type="InterPro" id="IPR036116">
    <property type="entry name" value="FN3_sf"/>
</dbReference>